<dbReference type="InterPro" id="IPR003663">
    <property type="entry name" value="Sugar/inositol_transpt"/>
</dbReference>
<evidence type="ECO:0000313" key="11">
    <source>
        <dbReference type="EMBL" id="RSH79335.1"/>
    </source>
</evidence>
<evidence type="ECO:0000256" key="9">
    <source>
        <dbReference type="SAM" id="Phobius"/>
    </source>
</evidence>
<keyword evidence="3 8" id="KW-0813">Transport</keyword>
<dbReference type="PROSITE" id="PS50850">
    <property type="entry name" value="MFS"/>
    <property type="match status" value="1"/>
</dbReference>
<feature type="transmembrane region" description="Helical" evidence="9">
    <location>
        <begin position="362"/>
        <end position="385"/>
    </location>
</feature>
<dbReference type="OrthoDB" id="6612291at2759"/>
<dbReference type="GeneID" id="39585920"/>
<feature type="transmembrane region" description="Helical" evidence="9">
    <location>
        <begin position="86"/>
        <end position="103"/>
    </location>
</feature>
<evidence type="ECO:0000256" key="3">
    <source>
        <dbReference type="ARBA" id="ARBA00022448"/>
    </source>
</evidence>
<dbReference type="FunFam" id="1.20.1250.20:FF:000078">
    <property type="entry name" value="MFS maltose transporter, putative"/>
    <property type="match status" value="1"/>
</dbReference>
<evidence type="ECO:0000256" key="8">
    <source>
        <dbReference type="RuleBase" id="RU003346"/>
    </source>
</evidence>
<dbReference type="SUPFAM" id="SSF103473">
    <property type="entry name" value="MFS general substrate transporter"/>
    <property type="match status" value="1"/>
</dbReference>
<keyword evidence="6 9" id="KW-0472">Membrane</keyword>
<feature type="transmembrane region" description="Helical" evidence="9">
    <location>
        <begin position="397"/>
        <end position="414"/>
    </location>
</feature>
<feature type="transmembrane region" description="Helical" evidence="9">
    <location>
        <begin position="331"/>
        <end position="350"/>
    </location>
</feature>
<name>A0A427XKB2_9TREE</name>
<keyword evidence="12" id="KW-1185">Reference proteome</keyword>
<feature type="transmembrane region" description="Helical" evidence="9">
    <location>
        <begin position="142"/>
        <end position="162"/>
    </location>
</feature>
<comment type="subcellular location">
    <subcellularLocation>
        <location evidence="1">Membrane</location>
        <topology evidence="1">Multi-pass membrane protein</topology>
    </subcellularLocation>
</comment>
<evidence type="ECO:0000256" key="1">
    <source>
        <dbReference type="ARBA" id="ARBA00004141"/>
    </source>
</evidence>
<feature type="transmembrane region" description="Helical" evidence="9">
    <location>
        <begin position="434"/>
        <end position="452"/>
    </location>
</feature>
<feature type="domain" description="Major facilitator superfamily (MFS) profile" evidence="10">
    <location>
        <begin position="8"/>
        <end position="456"/>
    </location>
</feature>
<accession>A0A427XKB2</accession>
<evidence type="ECO:0000256" key="5">
    <source>
        <dbReference type="ARBA" id="ARBA00022989"/>
    </source>
</evidence>
<dbReference type="AlphaFoldDB" id="A0A427XKB2"/>
<organism evidence="11 12">
    <name type="scientific">Apiotrichum porosum</name>
    <dbReference type="NCBI Taxonomy" id="105984"/>
    <lineage>
        <taxon>Eukaryota</taxon>
        <taxon>Fungi</taxon>
        <taxon>Dikarya</taxon>
        <taxon>Basidiomycota</taxon>
        <taxon>Agaricomycotina</taxon>
        <taxon>Tremellomycetes</taxon>
        <taxon>Trichosporonales</taxon>
        <taxon>Trichosporonaceae</taxon>
        <taxon>Apiotrichum</taxon>
    </lineage>
</organism>
<feature type="transmembrane region" description="Helical" evidence="9">
    <location>
        <begin position="174"/>
        <end position="195"/>
    </location>
</feature>
<keyword evidence="4 9" id="KW-0812">Transmembrane</keyword>
<dbReference type="InterPro" id="IPR036259">
    <property type="entry name" value="MFS_trans_sf"/>
</dbReference>
<comment type="caution">
    <text evidence="11">The sequence shown here is derived from an EMBL/GenBank/DDBJ whole genome shotgun (WGS) entry which is preliminary data.</text>
</comment>
<dbReference type="PRINTS" id="PR00171">
    <property type="entry name" value="SUGRTRNSPORT"/>
</dbReference>
<comment type="similarity">
    <text evidence="2 8">Belongs to the major facilitator superfamily. Sugar transporter (TC 2.A.1.1) family.</text>
</comment>
<evidence type="ECO:0000256" key="7">
    <source>
        <dbReference type="ARBA" id="ARBA00049119"/>
    </source>
</evidence>
<dbReference type="Proteomes" id="UP000279236">
    <property type="component" value="Unassembled WGS sequence"/>
</dbReference>
<evidence type="ECO:0000256" key="2">
    <source>
        <dbReference type="ARBA" id="ARBA00010992"/>
    </source>
</evidence>
<evidence type="ECO:0000259" key="10">
    <source>
        <dbReference type="PROSITE" id="PS50850"/>
    </source>
</evidence>
<dbReference type="InterPro" id="IPR005828">
    <property type="entry name" value="MFS_sugar_transport-like"/>
</dbReference>
<dbReference type="STRING" id="105984.A0A427XKB2"/>
<dbReference type="Gene3D" id="1.20.1250.20">
    <property type="entry name" value="MFS general substrate transporter like domains"/>
    <property type="match status" value="1"/>
</dbReference>
<keyword evidence="5 9" id="KW-1133">Transmembrane helix</keyword>
<dbReference type="PANTHER" id="PTHR48022">
    <property type="entry name" value="PLASTIDIC GLUCOSE TRANSPORTER 4"/>
    <property type="match status" value="1"/>
</dbReference>
<feature type="transmembrane region" description="Helical" evidence="9">
    <location>
        <begin position="109"/>
        <end position="130"/>
    </location>
</feature>
<dbReference type="PROSITE" id="PS00217">
    <property type="entry name" value="SUGAR_TRANSPORT_2"/>
    <property type="match status" value="1"/>
</dbReference>
<dbReference type="InterPro" id="IPR005829">
    <property type="entry name" value="Sugar_transporter_CS"/>
</dbReference>
<dbReference type="NCBIfam" id="TIGR00879">
    <property type="entry name" value="SP"/>
    <property type="match status" value="1"/>
</dbReference>
<gene>
    <name evidence="11" type="ORF">EHS24_001377</name>
</gene>
<dbReference type="RefSeq" id="XP_028474482.1">
    <property type="nucleotide sequence ID" value="XM_028617175.1"/>
</dbReference>
<dbReference type="EMBL" id="RSCE01000010">
    <property type="protein sequence ID" value="RSH79335.1"/>
    <property type="molecule type" value="Genomic_DNA"/>
</dbReference>
<protein>
    <recommendedName>
        <fullName evidence="10">Major facilitator superfamily (MFS) profile domain-containing protein</fullName>
    </recommendedName>
</protein>
<dbReference type="InterPro" id="IPR050360">
    <property type="entry name" value="MFS_Sugar_Transporters"/>
</dbReference>
<feature type="transmembrane region" description="Helical" evidence="9">
    <location>
        <begin position="299"/>
        <end position="319"/>
    </location>
</feature>
<evidence type="ECO:0000256" key="4">
    <source>
        <dbReference type="ARBA" id="ARBA00022692"/>
    </source>
</evidence>
<evidence type="ECO:0000256" key="6">
    <source>
        <dbReference type="ARBA" id="ARBA00023136"/>
    </source>
</evidence>
<sequence>MLSLGVILGLFASFAGFLFGYDTGYISGCKEMPAFLQVYGDLQSDGTYKLSTQTDSIITSILSAGTFFGALFAATIGDAVGRRRGILIYLVLFAIGVALQTAGKSLGAFAAGRVLAGLGVGGTSTLVPVYQAECAPRKLRGFCVSCYQFFITVGLLIAAVVVNATKGRPDASAYQIPIAVQFIWGTIIAVGMFVLPESPRWLLMRDRHEEAKASLSKVIGQSTDSRAVLDEYDEIYATLQKERALGGGSWIDCFRNGENKARQRILTGMILQACTQLSGINFIFYYGTSFFSNSGIANPFLITVITNVVNVVMTVPGMLSADFIGRRPMVMYGAAGMAVCQFIVAAVGVATPISDKTSQSVLVAFVCIFIAHFAATFGPFSWIVTSEIPPYNLRTKSMALSTASNWLLNFAIGYATPYMVNTGPGNAGLQTNVFWIWGGFCLLAFVFAYFMIPETKQLSLEQIDLLYLDSTPRTSAKFRRHLIQDNVHLGTTPIAVGEKADVAHLDNSSSV</sequence>
<proteinExistence type="inferred from homology"/>
<comment type="catalytic activity">
    <reaction evidence="7">
        <text>myo-inositol(out) + H(+)(out) = myo-inositol(in) + H(+)(in)</text>
        <dbReference type="Rhea" id="RHEA:60364"/>
        <dbReference type="ChEBI" id="CHEBI:15378"/>
        <dbReference type="ChEBI" id="CHEBI:17268"/>
    </reaction>
</comment>
<reference evidence="11 12" key="1">
    <citation type="submission" date="2018-11" db="EMBL/GenBank/DDBJ databases">
        <title>Genome sequence of Apiotrichum porosum DSM 27194.</title>
        <authorList>
            <person name="Aliyu H."/>
            <person name="Gorte O."/>
            <person name="Ochsenreither K."/>
        </authorList>
    </citation>
    <scope>NUCLEOTIDE SEQUENCE [LARGE SCALE GENOMIC DNA]</scope>
    <source>
        <strain evidence="11 12">DSM 27194</strain>
    </source>
</reference>
<feature type="transmembrane region" description="Helical" evidence="9">
    <location>
        <begin position="57"/>
        <end position="74"/>
    </location>
</feature>
<dbReference type="InterPro" id="IPR020846">
    <property type="entry name" value="MFS_dom"/>
</dbReference>
<dbReference type="Pfam" id="PF00083">
    <property type="entry name" value="Sugar_tr"/>
    <property type="match status" value="1"/>
</dbReference>
<dbReference type="GO" id="GO:0005351">
    <property type="term" value="F:carbohydrate:proton symporter activity"/>
    <property type="evidence" value="ECO:0007669"/>
    <property type="project" value="TreeGrafter"/>
</dbReference>
<dbReference type="GO" id="GO:0016020">
    <property type="term" value="C:membrane"/>
    <property type="evidence" value="ECO:0007669"/>
    <property type="project" value="UniProtKB-SubCell"/>
</dbReference>
<dbReference type="PROSITE" id="PS00216">
    <property type="entry name" value="SUGAR_TRANSPORT_1"/>
    <property type="match status" value="1"/>
</dbReference>
<feature type="transmembrane region" description="Helical" evidence="9">
    <location>
        <begin position="265"/>
        <end position="287"/>
    </location>
</feature>
<evidence type="ECO:0000313" key="12">
    <source>
        <dbReference type="Proteomes" id="UP000279236"/>
    </source>
</evidence>
<dbReference type="PANTHER" id="PTHR48022:SF17">
    <property type="entry name" value="HEXOSE TRANSPORTER"/>
    <property type="match status" value="1"/>
</dbReference>